<evidence type="ECO:0000256" key="5">
    <source>
        <dbReference type="ARBA" id="ARBA00023163"/>
    </source>
</evidence>
<feature type="domain" description="NusB/RsmB/TIM44" evidence="6">
    <location>
        <begin position="269"/>
        <end position="360"/>
    </location>
</feature>
<dbReference type="EMBL" id="JAERRB010000003">
    <property type="protein sequence ID" value="MBL0741581.1"/>
    <property type="molecule type" value="Genomic_DNA"/>
</dbReference>
<dbReference type="PANTHER" id="PTHR11078:SF3">
    <property type="entry name" value="ANTITERMINATION NUSB DOMAIN-CONTAINING PROTEIN"/>
    <property type="match status" value="1"/>
</dbReference>
<proteinExistence type="inferred from homology"/>
<evidence type="ECO:0000313" key="7">
    <source>
        <dbReference type="EMBL" id="MBL0741581.1"/>
    </source>
</evidence>
<dbReference type="SUPFAM" id="SSF48013">
    <property type="entry name" value="NusB-like"/>
    <property type="match status" value="1"/>
</dbReference>
<dbReference type="InterPro" id="IPR011605">
    <property type="entry name" value="NusB_fam"/>
</dbReference>
<keyword evidence="8" id="KW-1185">Reference proteome</keyword>
<evidence type="ECO:0000256" key="4">
    <source>
        <dbReference type="ARBA" id="ARBA00023015"/>
    </source>
</evidence>
<evidence type="ECO:0000256" key="2">
    <source>
        <dbReference type="ARBA" id="ARBA00022814"/>
    </source>
</evidence>
<keyword evidence="5" id="KW-0804">Transcription</keyword>
<keyword evidence="3" id="KW-0694">RNA-binding</keyword>
<protein>
    <submittedName>
        <fullName evidence="7">Transcription antitermination factor NusB</fullName>
    </submittedName>
</protein>
<evidence type="ECO:0000313" key="8">
    <source>
        <dbReference type="Proteomes" id="UP000613030"/>
    </source>
</evidence>
<dbReference type="Proteomes" id="UP000613030">
    <property type="component" value="Unassembled WGS sequence"/>
</dbReference>
<reference evidence="7 8" key="1">
    <citation type="submission" date="2021-01" db="EMBL/GenBank/DDBJ databases">
        <title>Chryseolinea sp. Jin1 Genome sequencing and assembly.</title>
        <authorList>
            <person name="Kim I."/>
        </authorList>
    </citation>
    <scope>NUCLEOTIDE SEQUENCE [LARGE SCALE GENOMIC DNA]</scope>
    <source>
        <strain evidence="7 8">Jin1</strain>
    </source>
</reference>
<keyword evidence="4" id="KW-0805">Transcription regulation</keyword>
<evidence type="ECO:0000256" key="3">
    <source>
        <dbReference type="ARBA" id="ARBA00022884"/>
    </source>
</evidence>
<name>A0ABS1KQ67_9BACT</name>
<dbReference type="InterPro" id="IPR035926">
    <property type="entry name" value="NusB-like_sf"/>
</dbReference>
<dbReference type="Gene3D" id="1.10.940.10">
    <property type="entry name" value="NusB-like"/>
    <property type="match status" value="1"/>
</dbReference>
<organism evidence="7 8">
    <name type="scientific">Chryseolinea lacunae</name>
    <dbReference type="NCBI Taxonomy" id="2801331"/>
    <lineage>
        <taxon>Bacteria</taxon>
        <taxon>Pseudomonadati</taxon>
        <taxon>Bacteroidota</taxon>
        <taxon>Cytophagia</taxon>
        <taxon>Cytophagales</taxon>
        <taxon>Fulvivirgaceae</taxon>
        <taxon>Chryseolinea</taxon>
    </lineage>
</organism>
<dbReference type="RefSeq" id="WP_202008955.1">
    <property type="nucleotide sequence ID" value="NZ_JAERRB010000003.1"/>
</dbReference>
<accession>A0ABS1KQ67</accession>
<sequence>MLNRRSLRIKVMQNLFALQQCKDANYELCLENIAEAFLPDLNSMEVQDKPALNAQKKKATKLFETAFANHETSVDHEDVKVKKVVNDCFLFYTKQSKKDTDFFRKNLVSEVERIYDQYIEVLNLVPVFAELAAADKKVSHKNFVSNLWIKGLVESEALRKDALKLGRHWQDKADRVKVWFRDVVRQENEYLNYLDKKSPSLDDQKKFVNHLYKKVVLGKTVINDFFEEEVLRWAEDKDIVKGMVEKTIKSYDPEANTPLTLHTLSINWDDDKQFIENLYDTSAGLDVKYKDLIANNTRNWEVDRLPLTDRVILEMAIAELLIFPNIPVKVSMNEYIELAKNYSTPKSRQFINGILDVIAKDLKDTGTMKKSGRGLIDNK</sequence>
<keyword evidence="2" id="KW-0889">Transcription antitermination</keyword>
<gene>
    <name evidence="7" type="primary">nusB</name>
    <name evidence="7" type="ORF">JI741_10150</name>
</gene>
<dbReference type="PANTHER" id="PTHR11078">
    <property type="entry name" value="N UTILIZATION SUBSTANCE PROTEIN B-RELATED"/>
    <property type="match status" value="1"/>
</dbReference>
<dbReference type="InterPro" id="IPR006027">
    <property type="entry name" value="NusB_RsmB_TIM44"/>
</dbReference>
<evidence type="ECO:0000259" key="6">
    <source>
        <dbReference type="Pfam" id="PF01029"/>
    </source>
</evidence>
<dbReference type="Pfam" id="PF01029">
    <property type="entry name" value="NusB"/>
    <property type="match status" value="1"/>
</dbReference>
<comment type="caution">
    <text evidence="7">The sequence shown here is derived from an EMBL/GenBank/DDBJ whole genome shotgun (WGS) entry which is preliminary data.</text>
</comment>
<dbReference type="NCBIfam" id="TIGR01951">
    <property type="entry name" value="nusB"/>
    <property type="match status" value="1"/>
</dbReference>
<evidence type="ECO:0000256" key="1">
    <source>
        <dbReference type="ARBA" id="ARBA00005952"/>
    </source>
</evidence>
<comment type="similarity">
    <text evidence="1">Belongs to the NusB family.</text>
</comment>